<keyword evidence="17" id="KW-0325">Glycoprotein</keyword>
<reference evidence="21" key="5">
    <citation type="journal article" date="2021" name="G3 (Bethesda)">
        <title>Aegilops tauschii genome assembly Aet v5.0 features greater sequence contiguity and improved annotation.</title>
        <authorList>
            <person name="Wang L."/>
            <person name="Zhu T."/>
            <person name="Rodriguez J.C."/>
            <person name="Deal K.R."/>
            <person name="Dubcovsky J."/>
            <person name="McGuire P.E."/>
            <person name="Lux T."/>
            <person name="Spannagl M."/>
            <person name="Mayer K.F.X."/>
            <person name="Baldrich P."/>
            <person name="Meyers B.C."/>
            <person name="Huo N."/>
            <person name="Gu Y.Q."/>
            <person name="Zhou H."/>
            <person name="Devos K.M."/>
            <person name="Bennetzen J.L."/>
            <person name="Unver T."/>
            <person name="Budak H."/>
            <person name="Gulick P.J."/>
            <person name="Galiba G."/>
            <person name="Kalapos B."/>
            <person name="Nelson D.R."/>
            <person name="Li P."/>
            <person name="You F.M."/>
            <person name="Luo M.C."/>
            <person name="Dvorak J."/>
        </authorList>
    </citation>
    <scope>NUCLEOTIDE SEQUENCE [LARGE SCALE GENOMIC DNA]</scope>
    <source>
        <strain evidence="21">cv. AL8/78</strain>
    </source>
</reference>
<protein>
    <recommendedName>
        <fullName evidence="3">non-specific serine/threonine protein kinase</fullName>
        <ecNumber evidence="3">2.7.11.1</ecNumber>
    </recommendedName>
</protein>
<feature type="transmembrane region" description="Helical" evidence="19">
    <location>
        <begin position="676"/>
        <end position="697"/>
    </location>
</feature>
<name>A0A453KME5_AEGTS</name>
<keyword evidence="12" id="KW-0418">Kinase</keyword>
<feature type="domain" description="Protein kinase" evidence="20">
    <location>
        <begin position="737"/>
        <end position="1011"/>
    </location>
</feature>
<dbReference type="InterPro" id="IPR032675">
    <property type="entry name" value="LRR_dom_sf"/>
</dbReference>
<dbReference type="InterPro" id="IPR011009">
    <property type="entry name" value="Kinase-like_dom_sf"/>
</dbReference>
<keyword evidence="10" id="KW-0677">Repeat</keyword>
<dbReference type="PANTHER" id="PTHR48056:SF70">
    <property type="entry name" value="PROTEIN KINASE DOMAIN-CONTAINING PROTEIN"/>
    <property type="match status" value="1"/>
</dbReference>
<dbReference type="Gramene" id="AET5Gv20457100.2">
    <property type="protein sequence ID" value="AET5Gv20457100.2"/>
    <property type="gene ID" value="AET5Gv20457100"/>
</dbReference>
<evidence type="ECO:0000256" key="12">
    <source>
        <dbReference type="ARBA" id="ARBA00022777"/>
    </source>
</evidence>
<evidence type="ECO:0000256" key="4">
    <source>
        <dbReference type="ARBA" id="ARBA00022475"/>
    </source>
</evidence>
<dbReference type="FunFam" id="3.80.10.10:FF:000453">
    <property type="entry name" value="Leucine-rich receptor-like protein kinase family protein"/>
    <property type="match status" value="1"/>
</dbReference>
<keyword evidence="15 19" id="KW-0472">Membrane</keyword>
<organism evidence="21 22">
    <name type="scientific">Aegilops tauschii subsp. strangulata</name>
    <name type="common">Goatgrass</name>
    <dbReference type="NCBI Taxonomy" id="200361"/>
    <lineage>
        <taxon>Eukaryota</taxon>
        <taxon>Viridiplantae</taxon>
        <taxon>Streptophyta</taxon>
        <taxon>Embryophyta</taxon>
        <taxon>Tracheophyta</taxon>
        <taxon>Spermatophyta</taxon>
        <taxon>Magnoliopsida</taxon>
        <taxon>Liliopsida</taxon>
        <taxon>Poales</taxon>
        <taxon>Poaceae</taxon>
        <taxon>BOP clade</taxon>
        <taxon>Pooideae</taxon>
        <taxon>Triticodae</taxon>
        <taxon>Triticeae</taxon>
        <taxon>Triticinae</taxon>
        <taxon>Aegilops</taxon>
    </lineage>
</organism>
<dbReference type="PRINTS" id="PR00019">
    <property type="entry name" value="LEURICHRPT"/>
</dbReference>
<dbReference type="PROSITE" id="PS50011">
    <property type="entry name" value="PROTEIN_KINASE_DOM"/>
    <property type="match status" value="1"/>
</dbReference>
<comment type="similarity">
    <text evidence="2">Belongs to the protein kinase superfamily. Ser/Thr protein kinase family.</text>
</comment>
<dbReference type="GO" id="GO:0005524">
    <property type="term" value="F:ATP binding"/>
    <property type="evidence" value="ECO:0007669"/>
    <property type="project" value="UniProtKB-KW"/>
</dbReference>
<evidence type="ECO:0000256" key="19">
    <source>
        <dbReference type="SAM" id="Phobius"/>
    </source>
</evidence>
<keyword evidence="22" id="KW-1185">Reference proteome</keyword>
<dbReference type="Gene3D" id="3.80.10.10">
    <property type="entry name" value="Ribonuclease Inhibitor"/>
    <property type="match status" value="2"/>
</dbReference>
<evidence type="ECO:0000259" key="20">
    <source>
        <dbReference type="PROSITE" id="PS50011"/>
    </source>
</evidence>
<dbReference type="Gene3D" id="3.30.200.20">
    <property type="entry name" value="Phosphorylase Kinase, domain 1"/>
    <property type="match status" value="1"/>
</dbReference>
<evidence type="ECO:0000256" key="6">
    <source>
        <dbReference type="ARBA" id="ARBA00022614"/>
    </source>
</evidence>
<dbReference type="STRING" id="200361.A0A453KME5"/>
<dbReference type="Pfam" id="PF00560">
    <property type="entry name" value="LRR_1"/>
    <property type="match status" value="6"/>
</dbReference>
<keyword evidence="5" id="KW-0723">Serine/threonine-protein kinase</keyword>
<dbReference type="GO" id="GO:0009791">
    <property type="term" value="P:post-embryonic development"/>
    <property type="evidence" value="ECO:0007669"/>
    <property type="project" value="UniProtKB-ARBA"/>
</dbReference>
<dbReference type="GO" id="GO:0033612">
    <property type="term" value="F:receptor serine/threonine kinase binding"/>
    <property type="evidence" value="ECO:0007669"/>
    <property type="project" value="TreeGrafter"/>
</dbReference>
<dbReference type="InterPro" id="IPR008271">
    <property type="entry name" value="Ser/Thr_kinase_AS"/>
</dbReference>
<evidence type="ECO:0000256" key="1">
    <source>
        <dbReference type="ARBA" id="ARBA00004251"/>
    </source>
</evidence>
<reference evidence="22" key="1">
    <citation type="journal article" date="2014" name="Science">
        <title>Ancient hybridizations among the ancestral genomes of bread wheat.</title>
        <authorList>
            <consortium name="International Wheat Genome Sequencing Consortium,"/>
            <person name="Marcussen T."/>
            <person name="Sandve S.R."/>
            <person name="Heier L."/>
            <person name="Spannagl M."/>
            <person name="Pfeifer M."/>
            <person name="Jakobsen K.S."/>
            <person name="Wulff B.B."/>
            <person name="Steuernagel B."/>
            <person name="Mayer K.F."/>
            <person name="Olsen O.A."/>
        </authorList>
    </citation>
    <scope>NUCLEOTIDE SEQUENCE [LARGE SCALE GENOMIC DNA]</scope>
    <source>
        <strain evidence="22">cv. AL8/78</strain>
    </source>
</reference>
<evidence type="ECO:0000313" key="22">
    <source>
        <dbReference type="Proteomes" id="UP000015105"/>
    </source>
</evidence>
<evidence type="ECO:0000256" key="10">
    <source>
        <dbReference type="ARBA" id="ARBA00022737"/>
    </source>
</evidence>
<evidence type="ECO:0000313" key="21">
    <source>
        <dbReference type="EnsemblPlants" id="AET5Gv20457100.2"/>
    </source>
</evidence>
<evidence type="ECO:0000256" key="18">
    <source>
        <dbReference type="SAM" id="MobiDB-lite"/>
    </source>
</evidence>
<keyword evidence="14 19" id="KW-1133">Transmembrane helix</keyword>
<evidence type="ECO:0000256" key="15">
    <source>
        <dbReference type="ARBA" id="ARBA00023136"/>
    </source>
</evidence>
<evidence type="ECO:0000256" key="2">
    <source>
        <dbReference type="ARBA" id="ARBA00008684"/>
    </source>
</evidence>
<dbReference type="SMART" id="SM00369">
    <property type="entry name" value="LRR_TYP"/>
    <property type="match status" value="5"/>
</dbReference>
<dbReference type="Pfam" id="PF08263">
    <property type="entry name" value="LRRNT_2"/>
    <property type="match status" value="1"/>
</dbReference>
<keyword evidence="11" id="KW-0547">Nucleotide-binding</keyword>
<dbReference type="PROSITE" id="PS00108">
    <property type="entry name" value="PROTEIN_KINASE_ST"/>
    <property type="match status" value="1"/>
</dbReference>
<evidence type="ECO:0000256" key="11">
    <source>
        <dbReference type="ARBA" id="ARBA00022741"/>
    </source>
</evidence>
<keyword evidence="7" id="KW-0808">Transferase</keyword>
<dbReference type="SMART" id="SM00220">
    <property type="entry name" value="S_TKc"/>
    <property type="match status" value="1"/>
</dbReference>
<feature type="region of interest" description="Disordered" evidence="18">
    <location>
        <begin position="41"/>
        <end position="65"/>
    </location>
</feature>
<dbReference type="InterPro" id="IPR013210">
    <property type="entry name" value="LRR_N_plant-typ"/>
</dbReference>
<dbReference type="SUPFAM" id="SSF52058">
    <property type="entry name" value="L domain-like"/>
    <property type="match status" value="3"/>
</dbReference>
<evidence type="ECO:0000256" key="3">
    <source>
        <dbReference type="ARBA" id="ARBA00012513"/>
    </source>
</evidence>
<keyword evidence="16" id="KW-0675">Receptor</keyword>
<evidence type="ECO:0000256" key="8">
    <source>
        <dbReference type="ARBA" id="ARBA00022692"/>
    </source>
</evidence>
<keyword evidence="4" id="KW-1003">Cell membrane</keyword>
<dbReference type="SUPFAM" id="SSF56112">
    <property type="entry name" value="Protein kinase-like (PK-like)"/>
    <property type="match status" value="1"/>
</dbReference>
<dbReference type="EnsemblPlants" id="AET5Gv20457100.2">
    <property type="protein sequence ID" value="AET5Gv20457100.2"/>
    <property type="gene ID" value="AET5Gv20457100"/>
</dbReference>
<evidence type="ECO:0000256" key="9">
    <source>
        <dbReference type="ARBA" id="ARBA00022729"/>
    </source>
</evidence>
<sequence length="1026" mass="110207">RLHTNSSPPAMACLVPHLVPLAKIHSPSQMISLLQCADKTREPSNPVTPSLKPLRPHSPLSPPTKPTTMAALDRLLLLLLPLVGLLVLHPLPIVASDDSSYLLAAKAVLSDPAGALSIWEAGSSHSLCAWPHVLCAGKSTAVAGLYLGKLSLAGGFPASFCSLRSLQHLDLSQNDLVGPLPACLAALPALLNLTLAGNGFSGEVPPAYGYGFRSLVVLNLVQNSISGEFPWFLANISTLQELLLAYNAFTPSPLPEKLGGLADLRELFLANCSLSGEIPSSIGNLGNLVNLDLSMNALSGEIPRSIANLSSLVQMELYKNQLSGRIPEGLGGLKQLQFLDISMNRLTGEIPEDIFAAPSLESVHIYQNNLTGRLPASLGAATRLADLRMFGNQIEGPFPPEFGKHCPLGFLDMSDNRMSGPIPATLCASGKLTQLMLLDNQFEGAIPAELGQCRTLTRVRLQNNRLSGSVPPEFWALPLVQMLELRSNALSGTVDPAIGGAKNLFDLLIQGNQFTGVLPAELGNLSLLRRLLASDNNFSGPVPPSLVELSELSQLDLSNNSLSGEIPREIGQLKQLTVLNLSHNHLAGMIPPELGEIHRMNSLDLSENELSGEVPVQLQNLVLSAFNLSYNKLSGPLPLFFSATATYQQSFLGNPGLCHGICAGNDDPGAIPAARVHLIVSLLAASAIVLLMGLAWFTYKYRSYKKRAAEISAEKSSWDLTTFHKVEFSEMDIVNSLDENNVIGKGAAGKVYKVVVGPSSEAIAVKKLWASDVESKKKRNDTFEAEVATLSNVRHKNIVKLFCCVTNGTCRLLVYEYMPNGSLGDLLHSAKAGILDWPTRYKIAVHAAEGLSYLHHDCVPPIVHRDVKSNNILLDAEFGAKVADFGVAKTIENGPATMSVIAGSCGYIAPEYAYTLHVTEKSDVYSFGVVILELVTGKKPMAPEIGEKHLVVWVCDNVDQHGAESVLDHRLVGQFHDEMCKVLNIGLLCVNTVPSKRPPMRAVVKMLQEVAGESKPKAKKEVAPAL</sequence>
<comment type="subcellular location">
    <subcellularLocation>
        <location evidence="1">Cell membrane</location>
        <topology evidence="1">Single-pass type I membrane protein</topology>
    </subcellularLocation>
</comment>
<dbReference type="InterPro" id="IPR050647">
    <property type="entry name" value="Plant_LRR-RLKs"/>
</dbReference>
<dbReference type="FunFam" id="3.80.10.10:FF:000215">
    <property type="entry name" value="Receptor-like protein kinase HSL1"/>
    <property type="match status" value="1"/>
</dbReference>
<evidence type="ECO:0000256" key="16">
    <source>
        <dbReference type="ARBA" id="ARBA00023170"/>
    </source>
</evidence>
<dbReference type="AlphaFoldDB" id="A0A453KME5"/>
<keyword evidence="9" id="KW-0732">Signal</keyword>
<dbReference type="Pfam" id="PF13855">
    <property type="entry name" value="LRR_8"/>
    <property type="match status" value="1"/>
</dbReference>
<evidence type="ECO:0000256" key="17">
    <source>
        <dbReference type="ARBA" id="ARBA00023180"/>
    </source>
</evidence>
<evidence type="ECO:0000256" key="13">
    <source>
        <dbReference type="ARBA" id="ARBA00022840"/>
    </source>
</evidence>
<keyword evidence="13" id="KW-0067">ATP-binding</keyword>
<dbReference type="GO" id="GO:0006952">
    <property type="term" value="P:defense response"/>
    <property type="evidence" value="ECO:0007669"/>
    <property type="project" value="UniProtKB-ARBA"/>
</dbReference>
<dbReference type="GO" id="GO:0004674">
    <property type="term" value="F:protein serine/threonine kinase activity"/>
    <property type="evidence" value="ECO:0007669"/>
    <property type="project" value="UniProtKB-KW"/>
</dbReference>
<dbReference type="Proteomes" id="UP000015105">
    <property type="component" value="Chromosome 5D"/>
</dbReference>
<dbReference type="Gene3D" id="1.10.510.10">
    <property type="entry name" value="Transferase(Phosphotransferase) domain 1"/>
    <property type="match status" value="1"/>
</dbReference>
<dbReference type="InterPro" id="IPR000719">
    <property type="entry name" value="Prot_kinase_dom"/>
</dbReference>
<evidence type="ECO:0000256" key="5">
    <source>
        <dbReference type="ARBA" id="ARBA00022527"/>
    </source>
</evidence>
<dbReference type="InterPro" id="IPR001611">
    <property type="entry name" value="Leu-rich_rpt"/>
</dbReference>
<dbReference type="PANTHER" id="PTHR48056">
    <property type="entry name" value="LRR RECEPTOR-LIKE SERINE/THREONINE-PROTEIN KINASE-RELATED"/>
    <property type="match status" value="1"/>
</dbReference>
<accession>A0A453KME5</accession>
<dbReference type="EC" id="2.7.11.1" evidence="3"/>
<dbReference type="GO" id="GO:0051707">
    <property type="term" value="P:response to other organism"/>
    <property type="evidence" value="ECO:0007669"/>
    <property type="project" value="UniProtKB-ARBA"/>
</dbReference>
<reference evidence="21" key="3">
    <citation type="journal article" date="2017" name="Nature">
        <title>Genome sequence of the progenitor of the wheat D genome Aegilops tauschii.</title>
        <authorList>
            <person name="Luo M.C."/>
            <person name="Gu Y.Q."/>
            <person name="Puiu D."/>
            <person name="Wang H."/>
            <person name="Twardziok S.O."/>
            <person name="Deal K.R."/>
            <person name="Huo N."/>
            <person name="Zhu T."/>
            <person name="Wang L."/>
            <person name="Wang Y."/>
            <person name="McGuire P.E."/>
            <person name="Liu S."/>
            <person name="Long H."/>
            <person name="Ramasamy R.K."/>
            <person name="Rodriguez J.C."/>
            <person name="Van S.L."/>
            <person name="Yuan L."/>
            <person name="Wang Z."/>
            <person name="Xia Z."/>
            <person name="Xiao L."/>
            <person name="Anderson O.D."/>
            <person name="Ouyang S."/>
            <person name="Liang Y."/>
            <person name="Zimin A.V."/>
            <person name="Pertea G."/>
            <person name="Qi P."/>
            <person name="Bennetzen J.L."/>
            <person name="Dai X."/>
            <person name="Dawson M.W."/>
            <person name="Muller H.G."/>
            <person name="Kugler K."/>
            <person name="Rivarola-Duarte L."/>
            <person name="Spannagl M."/>
            <person name="Mayer K.F.X."/>
            <person name="Lu F.H."/>
            <person name="Bevan M.W."/>
            <person name="Leroy P."/>
            <person name="Li P."/>
            <person name="You F.M."/>
            <person name="Sun Q."/>
            <person name="Liu Z."/>
            <person name="Lyons E."/>
            <person name="Wicker T."/>
            <person name="Salzberg S.L."/>
            <person name="Devos K.M."/>
            <person name="Dvorak J."/>
        </authorList>
    </citation>
    <scope>NUCLEOTIDE SEQUENCE [LARGE SCALE GENOMIC DNA]</scope>
    <source>
        <strain evidence="21">cv. AL8/78</strain>
    </source>
</reference>
<dbReference type="Pfam" id="PF00069">
    <property type="entry name" value="Pkinase"/>
    <property type="match status" value="1"/>
</dbReference>
<dbReference type="FunFam" id="3.30.200.20:FF:000530">
    <property type="entry name" value="receptor protein-tyrosine kinase CEPR1"/>
    <property type="match status" value="1"/>
</dbReference>
<keyword evidence="8 19" id="KW-0812">Transmembrane</keyword>
<dbReference type="GO" id="GO:0005886">
    <property type="term" value="C:plasma membrane"/>
    <property type="evidence" value="ECO:0007669"/>
    <property type="project" value="UniProtKB-SubCell"/>
</dbReference>
<reference evidence="21" key="4">
    <citation type="submission" date="2019-03" db="UniProtKB">
        <authorList>
            <consortium name="EnsemblPlants"/>
        </authorList>
    </citation>
    <scope>IDENTIFICATION</scope>
</reference>
<dbReference type="FunFam" id="3.80.10.10:FF:000228">
    <property type="entry name" value="Leucine-rich repeat receptor-like serine/threonine-protein kinase BAM1"/>
    <property type="match status" value="1"/>
</dbReference>
<dbReference type="FunFam" id="1.10.510.10:FF:000201">
    <property type="entry name" value="Leucine-rich repeat receptor-like serine/threonine-protein kinase"/>
    <property type="match status" value="1"/>
</dbReference>
<proteinExistence type="inferred from homology"/>
<keyword evidence="6" id="KW-0433">Leucine-rich repeat</keyword>
<reference evidence="22" key="2">
    <citation type="journal article" date="2017" name="Nat. Plants">
        <title>The Aegilops tauschii genome reveals multiple impacts of transposons.</title>
        <authorList>
            <person name="Zhao G."/>
            <person name="Zou C."/>
            <person name="Li K."/>
            <person name="Wang K."/>
            <person name="Li T."/>
            <person name="Gao L."/>
            <person name="Zhang X."/>
            <person name="Wang H."/>
            <person name="Yang Z."/>
            <person name="Liu X."/>
            <person name="Jiang W."/>
            <person name="Mao L."/>
            <person name="Kong X."/>
            <person name="Jiao Y."/>
            <person name="Jia J."/>
        </authorList>
    </citation>
    <scope>NUCLEOTIDE SEQUENCE [LARGE SCALE GENOMIC DNA]</scope>
    <source>
        <strain evidence="22">cv. AL8/78</strain>
    </source>
</reference>
<evidence type="ECO:0000256" key="7">
    <source>
        <dbReference type="ARBA" id="ARBA00022679"/>
    </source>
</evidence>
<dbReference type="InterPro" id="IPR003591">
    <property type="entry name" value="Leu-rich_rpt_typical-subtyp"/>
</dbReference>
<evidence type="ECO:0000256" key="14">
    <source>
        <dbReference type="ARBA" id="ARBA00022989"/>
    </source>
</evidence>